<dbReference type="Gene3D" id="1.10.1200.10">
    <property type="entry name" value="ACP-like"/>
    <property type="match status" value="1"/>
</dbReference>
<dbReference type="PROSITE" id="PS50075">
    <property type="entry name" value="CARRIER"/>
    <property type="match status" value="1"/>
</dbReference>
<keyword evidence="3" id="KW-1185">Reference proteome</keyword>
<evidence type="ECO:0000313" key="2">
    <source>
        <dbReference type="EMBL" id="MEL1250128.1"/>
    </source>
</evidence>
<dbReference type="RefSeq" id="WP_341672647.1">
    <property type="nucleotide sequence ID" value="NZ_JBBYHV010000001.1"/>
</dbReference>
<evidence type="ECO:0000259" key="1">
    <source>
        <dbReference type="PROSITE" id="PS50075"/>
    </source>
</evidence>
<feature type="domain" description="Carrier" evidence="1">
    <location>
        <begin position="13"/>
        <end position="94"/>
    </location>
</feature>
<dbReference type="Proteomes" id="UP001497045">
    <property type="component" value="Unassembled WGS sequence"/>
</dbReference>
<protein>
    <submittedName>
        <fullName evidence="2">Phosphopantetheine-binding protein</fullName>
    </submittedName>
</protein>
<comment type="caution">
    <text evidence="2">The sequence shown here is derived from an EMBL/GenBank/DDBJ whole genome shotgun (WGS) entry which is preliminary data.</text>
</comment>
<name>A0ABU9ICH7_9SPHN</name>
<evidence type="ECO:0000313" key="3">
    <source>
        <dbReference type="Proteomes" id="UP001497045"/>
    </source>
</evidence>
<organism evidence="2 3">
    <name type="scientific">Aurantiacibacter gilvus</name>
    <dbReference type="NCBI Taxonomy" id="3139141"/>
    <lineage>
        <taxon>Bacteria</taxon>
        <taxon>Pseudomonadati</taxon>
        <taxon>Pseudomonadota</taxon>
        <taxon>Alphaproteobacteria</taxon>
        <taxon>Sphingomonadales</taxon>
        <taxon>Erythrobacteraceae</taxon>
        <taxon>Aurantiacibacter</taxon>
    </lineage>
</organism>
<dbReference type="SUPFAM" id="SSF47336">
    <property type="entry name" value="ACP-like"/>
    <property type="match status" value="1"/>
</dbReference>
<dbReference type="InterPro" id="IPR036736">
    <property type="entry name" value="ACP-like_sf"/>
</dbReference>
<dbReference type="EMBL" id="JBBYHV010000001">
    <property type="protein sequence ID" value="MEL1250128.1"/>
    <property type="molecule type" value="Genomic_DNA"/>
</dbReference>
<reference evidence="2 3" key="1">
    <citation type="submission" date="2024-04" db="EMBL/GenBank/DDBJ databases">
        <title>Aurantiacibacter sp. DGU6 16S ribosomal RNA gene Genome sequencing and assembly.</title>
        <authorList>
            <person name="Park S."/>
        </authorList>
    </citation>
    <scope>NUCLEOTIDE SEQUENCE [LARGE SCALE GENOMIC DNA]</scope>
    <source>
        <strain evidence="2 3">DGU6</strain>
    </source>
</reference>
<dbReference type="Pfam" id="PF00550">
    <property type="entry name" value="PP-binding"/>
    <property type="match status" value="1"/>
</dbReference>
<proteinExistence type="predicted"/>
<accession>A0ABU9ICH7</accession>
<sequence length="97" mass="10523">MSTNLPVPLELEGDTDLILRQVLSDVLGLSAERVADLDHDAGLFGHLPELDSMAVAGLLTELEDRLDIIIEDDEVDGEMLETYGGLLSYLAAKRNEG</sequence>
<dbReference type="InterPro" id="IPR009081">
    <property type="entry name" value="PP-bd_ACP"/>
</dbReference>
<gene>
    <name evidence="2" type="ORF">AAEO60_05545</name>
</gene>